<accession>A0A3S4CH29</accession>
<evidence type="ECO:0000313" key="2">
    <source>
        <dbReference type="Proteomes" id="UP000270743"/>
    </source>
</evidence>
<keyword evidence="2" id="KW-1185">Reference proteome</keyword>
<organism evidence="1 2">
    <name type="scientific">Paracoccus haematequi</name>
    <dbReference type="NCBI Taxonomy" id="2491866"/>
    <lineage>
        <taxon>Bacteria</taxon>
        <taxon>Pseudomonadati</taxon>
        <taxon>Pseudomonadota</taxon>
        <taxon>Alphaproteobacteria</taxon>
        <taxon>Rhodobacterales</taxon>
        <taxon>Paracoccaceae</taxon>
        <taxon>Paracoccus</taxon>
    </lineage>
</organism>
<dbReference type="AlphaFoldDB" id="A0A3S4CH29"/>
<dbReference type="Proteomes" id="UP000270743">
    <property type="component" value="Unassembled WGS sequence"/>
</dbReference>
<gene>
    <name evidence="1" type="ORF">PARHAE_00709</name>
</gene>
<dbReference type="EMBL" id="UZWE01000021">
    <property type="protein sequence ID" value="VDS07532.1"/>
    <property type="molecule type" value="Genomic_DNA"/>
</dbReference>
<evidence type="ECO:0000313" key="1">
    <source>
        <dbReference type="EMBL" id="VDS07532.1"/>
    </source>
</evidence>
<proteinExistence type="predicted"/>
<sequence>MVEIIKRGQPKGERVHDITCRYCDSELRFREHEAKITHDQREGDFMTITCPVCKGSLTKVYHP</sequence>
<reference evidence="1 2" key="1">
    <citation type="submission" date="2018-12" db="EMBL/GenBank/DDBJ databases">
        <authorList>
            <person name="Criscuolo A."/>
        </authorList>
    </citation>
    <scope>NUCLEOTIDE SEQUENCE [LARGE SCALE GENOMIC DNA]</scope>
    <source>
        <strain evidence="1">ACIP1116241</strain>
    </source>
</reference>
<name>A0A3S4CH29_9RHOB</name>
<protein>
    <submittedName>
        <fullName evidence="1">Uncharacterized protein</fullName>
    </submittedName>
</protein>